<feature type="non-terminal residue" evidence="1">
    <location>
        <position position="1"/>
    </location>
</feature>
<organism evidence="1 2">
    <name type="scientific">Trifolium medium</name>
    <dbReference type="NCBI Taxonomy" id="97028"/>
    <lineage>
        <taxon>Eukaryota</taxon>
        <taxon>Viridiplantae</taxon>
        <taxon>Streptophyta</taxon>
        <taxon>Embryophyta</taxon>
        <taxon>Tracheophyta</taxon>
        <taxon>Spermatophyta</taxon>
        <taxon>Magnoliopsida</taxon>
        <taxon>eudicotyledons</taxon>
        <taxon>Gunneridae</taxon>
        <taxon>Pentapetalae</taxon>
        <taxon>rosids</taxon>
        <taxon>fabids</taxon>
        <taxon>Fabales</taxon>
        <taxon>Fabaceae</taxon>
        <taxon>Papilionoideae</taxon>
        <taxon>50 kb inversion clade</taxon>
        <taxon>NPAAA clade</taxon>
        <taxon>Hologalegina</taxon>
        <taxon>IRL clade</taxon>
        <taxon>Trifolieae</taxon>
        <taxon>Trifolium</taxon>
    </lineage>
</organism>
<keyword evidence="2" id="KW-1185">Reference proteome</keyword>
<dbReference type="AlphaFoldDB" id="A0A392RPT1"/>
<evidence type="ECO:0000313" key="1">
    <source>
        <dbReference type="EMBL" id="MCI37556.1"/>
    </source>
</evidence>
<reference evidence="1 2" key="1">
    <citation type="journal article" date="2018" name="Front. Plant Sci.">
        <title>Red Clover (Trifolium pratense) and Zigzag Clover (T. medium) - A Picture of Genomic Similarities and Differences.</title>
        <authorList>
            <person name="Dluhosova J."/>
            <person name="Istvanek J."/>
            <person name="Nedelnik J."/>
            <person name="Repkova J."/>
        </authorList>
    </citation>
    <scope>NUCLEOTIDE SEQUENCE [LARGE SCALE GENOMIC DNA]</scope>
    <source>
        <strain evidence="2">cv. 10/8</strain>
        <tissue evidence="1">Leaf</tissue>
    </source>
</reference>
<comment type="caution">
    <text evidence="1">The sequence shown here is derived from an EMBL/GenBank/DDBJ whole genome shotgun (WGS) entry which is preliminary data.</text>
</comment>
<name>A0A392RPT1_9FABA</name>
<dbReference type="EMBL" id="LXQA010245879">
    <property type="protein sequence ID" value="MCI37556.1"/>
    <property type="molecule type" value="Genomic_DNA"/>
</dbReference>
<accession>A0A392RPT1</accession>
<dbReference type="Proteomes" id="UP000265520">
    <property type="component" value="Unassembled WGS sequence"/>
</dbReference>
<proteinExistence type="predicted"/>
<sequence>NAGKLFDCGVEVNGLNWWEAALKATRMYGMAQTGYSFLDLGLLATFVER</sequence>
<protein>
    <submittedName>
        <fullName evidence="1">Uncharacterized protein</fullName>
    </submittedName>
</protein>
<evidence type="ECO:0000313" key="2">
    <source>
        <dbReference type="Proteomes" id="UP000265520"/>
    </source>
</evidence>